<dbReference type="NCBIfam" id="TIGR00879">
    <property type="entry name" value="SP"/>
    <property type="match status" value="1"/>
</dbReference>
<comment type="subcellular location">
    <subcellularLocation>
        <location evidence="1">Membrane</location>
        <topology evidence="1">Multi-pass membrane protein</topology>
    </subcellularLocation>
</comment>
<evidence type="ECO:0000313" key="10">
    <source>
        <dbReference type="EMBL" id="ODQ83218.1"/>
    </source>
</evidence>
<name>A0A1E3QZZ4_9ASCO</name>
<feature type="transmembrane region" description="Helical" evidence="8">
    <location>
        <begin position="12"/>
        <end position="37"/>
    </location>
</feature>
<evidence type="ECO:0000313" key="11">
    <source>
        <dbReference type="Proteomes" id="UP000094336"/>
    </source>
</evidence>
<dbReference type="InterPro" id="IPR005828">
    <property type="entry name" value="MFS_sugar_transport-like"/>
</dbReference>
<dbReference type="FunFam" id="1.20.1250.20:FF:000026">
    <property type="entry name" value="MFS quinate transporter QutD"/>
    <property type="match status" value="1"/>
</dbReference>
<dbReference type="RefSeq" id="XP_018988546.1">
    <property type="nucleotide sequence ID" value="XM_019130722.1"/>
</dbReference>
<evidence type="ECO:0000256" key="5">
    <source>
        <dbReference type="ARBA" id="ARBA00022989"/>
    </source>
</evidence>
<dbReference type="GO" id="GO:0016020">
    <property type="term" value="C:membrane"/>
    <property type="evidence" value="ECO:0007669"/>
    <property type="project" value="UniProtKB-SubCell"/>
</dbReference>
<comment type="similarity">
    <text evidence="2 7">Belongs to the major facilitator superfamily. Sugar transporter (TC 2.A.1.1) family.</text>
</comment>
<keyword evidence="3 7" id="KW-0813">Transport</keyword>
<keyword evidence="4 8" id="KW-0812">Transmembrane</keyword>
<sequence>MPLHIFPKLYNIFLVALVTTIAGMLQGGDLSSVSAFLGQEQYRSFFKYPNSLTQGGITASMAGGSFLGSLIAGGFGDKVGRRLTIQTGALFWMIGAAIQCSAQNVVQLIFGRLIAGVGIGFSSSTSAMYCAECAPKKNRGLVTGLYGLSILTGMMLMFFIGYGCSFIEGTASFRTAWGIQIIPGFMLFVGVMFLPESPRWLANHDQWEEATRIVAQIHSKGDLNDPEVIIELEEMQEMVYMDKEGKNVTYLDLFRKDSINRTFVGISGQIWQQLGGMNVMMYYIVYVFAMSGQTGNNNLVSSSIQYVIGVVITIPGIFLYDRVGRRTVLLWGAFLMCVFLFTASGLLAVYSHPVDLVDGNPGIRISIDPEHANASKAVIACTYLFVASFSPTWGPCIWVYCSEIFPTRQRAKANGLCASFNWIFNFALALFVPTAFKNITWKTYTLFATFCATMFIQTYFMFPETKGKTLEEIEQMWAEKIPAWRSALTEVPDNKTTIEHIEEKDRMSQDSHSVVHQSIA</sequence>
<accession>A0A1E3QZZ4</accession>
<keyword evidence="6 8" id="KW-0472">Membrane</keyword>
<feature type="transmembrane region" description="Helical" evidence="8">
    <location>
        <begin position="270"/>
        <end position="291"/>
    </location>
</feature>
<feature type="transmembrane region" description="Helical" evidence="8">
    <location>
        <begin position="377"/>
        <end position="401"/>
    </location>
</feature>
<dbReference type="InterPro" id="IPR003663">
    <property type="entry name" value="Sugar/inositol_transpt"/>
</dbReference>
<dbReference type="OrthoDB" id="4142200at2759"/>
<feature type="transmembrane region" description="Helical" evidence="8">
    <location>
        <begin position="413"/>
        <end position="432"/>
    </location>
</feature>
<reference evidence="11" key="1">
    <citation type="submission" date="2016-05" db="EMBL/GenBank/DDBJ databases">
        <title>Comparative genomics of biotechnologically important yeasts.</title>
        <authorList>
            <consortium name="DOE Joint Genome Institute"/>
            <person name="Riley R."/>
            <person name="Haridas S."/>
            <person name="Wolfe K.H."/>
            <person name="Lopes M.R."/>
            <person name="Hittinger C.T."/>
            <person name="Goker M."/>
            <person name="Salamov A."/>
            <person name="Wisecaver J."/>
            <person name="Long T.M."/>
            <person name="Aerts A.L."/>
            <person name="Barry K."/>
            <person name="Choi C."/>
            <person name="Clum A."/>
            <person name="Coughlan A.Y."/>
            <person name="Deshpande S."/>
            <person name="Douglass A.P."/>
            <person name="Hanson S.J."/>
            <person name="Klenk H.-P."/>
            <person name="Labutti K."/>
            <person name="Lapidus A."/>
            <person name="Lindquist E."/>
            <person name="Lipzen A."/>
            <person name="Meier-Kolthoff J.P."/>
            <person name="Ohm R.A."/>
            <person name="Otillar R.P."/>
            <person name="Pangilinan J."/>
            <person name="Peng Y."/>
            <person name="Rokas A."/>
            <person name="Rosa C.A."/>
            <person name="Scheuner C."/>
            <person name="Sibirny A.A."/>
            <person name="Slot J.C."/>
            <person name="Stielow J.B."/>
            <person name="Sun H."/>
            <person name="Kurtzman C.P."/>
            <person name="Blackwell M."/>
            <person name="Grigoriev I.V."/>
            <person name="Jeffries T.W."/>
        </authorList>
    </citation>
    <scope>NUCLEOTIDE SEQUENCE [LARGE SCALE GENOMIC DNA]</scope>
    <source>
        <strain evidence="11">NRRL Y-12698</strain>
    </source>
</reference>
<dbReference type="Pfam" id="PF00083">
    <property type="entry name" value="Sugar_tr"/>
    <property type="match status" value="1"/>
</dbReference>
<dbReference type="PROSITE" id="PS00217">
    <property type="entry name" value="SUGAR_TRANSPORT_2"/>
    <property type="match status" value="1"/>
</dbReference>
<evidence type="ECO:0000256" key="1">
    <source>
        <dbReference type="ARBA" id="ARBA00004141"/>
    </source>
</evidence>
<evidence type="ECO:0000256" key="7">
    <source>
        <dbReference type="RuleBase" id="RU003346"/>
    </source>
</evidence>
<organism evidence="10 11">
    <name type="scientific">Babjeviella inositovora NRRL Y-12698</name>
    <dbReference type="NCBI Taxonomy" id="984486"/>
    <lineage>
        <taxon>Eukaryota</taxon>
        <taxon>Fungi</taxon>
        <taxon>Dikarya</taxon>
        <taxon>Ascomycota</taxon>
        <taxon>Saccharomycotina</taxon>
        <taxon>Pichiomycetes</taxon>
        <taxon>Serinales incertae sedis</taxon>
        <taxon>Babjeviella</taxon>
    </lineage>
</organism>
<evidence type="ECO:0000256" key="3">
    <source>
        <dbReference type="ARBA" id="ARBA00022448"/>
    </source>
</evidence>
<dbReference type="PROSITE" id="PS50850">
    <property type="entry name" value="MFS"/>
    <property type="match status" value="1"/>
</dbReference>
<dbReference type="SUPFAM" id="SSF103473">
    <property type="entry name" value="MFS general substrate transporter"/>
    <property type="match status" value="1"/>
</dbReference>
<dbReference type="GO" id="GO:0005351">
    <property type="term" value="F:carbohydrate:proton symporter activity"/>
    <property type="evidence" value="ECO:0007669"/>
    <property type="project" value="TreeGrafter"/>
</dbReference>
<keyword evidence="5 8" id="KW-1133">Transmembrane helix</keyword>
<dbReference type="GeneID" id="30148575"/>
<dbReference type="EMBL" id="KV454426">
    <property type="protein sequence ID" value="ODQ83218.1"/>
    <property type="molecule type" value="Genomic_DNA"/>
</dbReference>
<evidence type="ECO:0000259" key="9">
    <source>
        <dbReference type="PROSITE" id="PS50850"/>
    </source>
</evidence>
<evidence type="ECO:0000256" key="4">
    <source>
        <dbReference type="ARBA" id="ARBA00022692"/>
    </source>
</evidence>
<evidence type="ECO:0000256" key="8">
    <source>
        <dbReference type="SAM" id="Phobius"/>
    </source>
</evidence>
<feature type="transmembrane region" description="Helical" evidence="8">
    <location>
        <begin position="175"/>
        <end position="194"/>
    </location>
</feature>
<dbReference type="InterPro" id="IPR020846">
    <property type="entry name" value="MFS_dom"/>
</dbReference>
<feature type="transmembrane region" description="Helical" evidence="8">
    <location>
        <begin position="112"/>
        <end position="131"/>
    </location>
</feature>
<dbReference type="PRINTS" id="PR00171">
    <property type="entry name" value="SUGRTRNSPORT"/>
</dbReference>
<dbReference type="CDD" id="cd17356">
    <property type="entry name" value="MFS_HXT"/>
    <property type="match status" value="1"/>
</dbReference>
<feature type="transmembrane region" description="Helical" evidence="8">
    <location>
        <begin position="444"/>
        <end position="462"/>
    </location>
</feature>
<feature type="transmembrane region" description="Helical" evidence="8">
    <location>
        <begin position="328"/>
        <end position="350"/>
    </location>
</feature>
<dbReference type="InterPro" id="IPR005829">
    <property type="entry name" value="Sugar_transporter_CS"/>
</dbReference>
<keyword evidence="11" id="KW-1185">Reference proteome</keyword>
<feature type="transmembrane region" description="Helical" evidence="8">
    <location>
        <begin position="88"/>
        <end position="106"/>
    </location>
</feature>
<dbReference type="Proteomes" id="UP000094336">
    <property type="component" value="Unassembled WGS sequence"/>
</dbReference>
<proteinExistence type="inferred from homology"/>
<dbReference type="PANTHER" id="PTHR48022">
    <property type="entry name" value="PLASTIDIC GLUCOSE TRANSPORTER 4"/>
    <property type="match status" value="1"/>
</dbReference>
<gene>
    <name evidence="10" type="ORF">BABINDRAFT_170202</name>
</gene>
<evidence type="ECO:0000256" key="2">
    <source>
        <dbReference type="ARBA" id="ARBA00010992"/>
    </source>
</evidence>
<dbReference type="InterPro" id="IPR036259">
    <property type="entry name" value="MFS_trans_sf"/>
</dbReference>
<dbReference type="Gene3D" id="1.20.1250.20">
    <property type="entry name" value="MFS general substrate transporter like domains"/>
    <property type="match status" value="1"/>
</dbReference>
<dbReference type="PANTHER" id="PTHR48022:SF7">
    <property type="entry name" value="MAJOR FACILITATOR SUPERFAMILY (MFS) PROFILE DOMAIN-CONTAINING PROTEIN-RELATED"/>
    <property type="match status" value="1"/>
</dbReference>
<dbReference type="AlphaFoldDB" id="A0A1E3QZZ4"/>
<dbReference type="InterPro" id="IPR050360">
    <property type="entry name" value="MFS_Sugar_Transporters"/>
</dbReference>
<feature type="transmembrane region" description="Helical" evidence="8">
    <location>
        <begin position="57"/>
        <end position="76"/>
    </location>
</feature>
<dbReference type="STRING" id="984486.A0A1E3QZZ4"/>
<feature type="transmembrane region" description="Helical" evidence="8">
    <location>
        <begin position="143"/>
        <end position="163"/>
    </location>
</feature>
<feature type="transmembrane region" description="Helical" evidence="8">
    <location>
        <begin position="303"/>
        <end position="321"/>
    </location>
</feature>
<evidence type="ECO:0000256" key="6">
    <source>
        <dbReference type="ARBA" id="ARBA00023136"/>
    </source>
</evidence>
<feature type="domain" description="Major facilitator superfamily (MFS) profile" evidence="9">
    <location>
        <begin position="15"/>
        <end position="466"/>
    </location>
</feature>
<protein>
    <recommendedName>
        <fullName evidence="9">Major facilitator superfamily (MFS) profile domain-containing protein</fullName>
    </recommendedName>
</protein>